<accession>F0YLE9</accession>
<dbReference type="Proteomes" id="UP000002729">
    <property type="component" value="Unassembled WGS sequence"/>
</dbReference>
<dbReference type="InParanoid" id="F0YLE9"/>
<proteinExistence type="predicted"/>
<gene>
    <name evidence="2" type="ORF">AURANDRAFT_67517</name>
</gene>
<reference evidence="2 3" key="1">
    <citation type="journal article" date="2011" name="Proc. Natl. Acad. Sci. U.S.A.">
        <title>Niche of harmful alga Aureococcus anophagefferens revealed through ecogenomics.</title>
        <authorList>
            <person name="Gobler C.J."/>
            <person name="Berry D.L."/>
            <person name="Dyhrman S.T."/>
            <person name="Wilhelm S.W."/>
            <person name="Salamov A."/>
            <person name="Lobanov A.V."/>
            <person name="Zhang Y."/>
            <person name="Collier J.L."/>
            <person name="Wurch L.L."/>
            <person name="Kustka A.B."/>
            <person name="Dill B.D."/>
            <person name="Shah M."/>
            <person name="VerBerkmoes N.C."/>
            <person name="Kuo A."/>
            <person name="Terry A."/>
            <person name="Pangilinan J."/>
            <person name="Lindquist E.A."/>
            <person name="Lucas S."/>
            <person name="Paulsen I.T."/>
            <person name="Hattenrath-Lehmann T.K."/>
            <person name="Talmage S.C."/>
            <person name="Walker E.A."/>
            <person name="Koch F."/>
            <person name="Burson A.M."/>
            <person name="Marcoval M.A."/>
            <person name="Tang Y.Z."/>
            <person name="Lecleir G.R."/>
            <person name="Coyne K.J."/>
            <person name="Berg G.M."/>
            <person name="Bertrand E.M."/>
            <person name="Saito M.A."/>
            <person name="Gladyshev V.N."/>
            <person name="Grigoriev I.V."/>
        </authorList>
    </citation>
    <scope>NUCLEOTIDE SEQUENCE [LARGE SCALE GENOMIC DNA]</scope>
    <source>
        <strain evidence="3">CCMP 1984</strain>
    </source>
</reference>
<feature type="region of interest" description="Disordered" evidence="1">
    <location>
        <begin position="300"/>
        <end position="375"/>
    </location>
</feature>
<evidence type="ECO:0000313" key="3">
    <source>
        <dbReference type="Proteomes" id="UP000002729"/>
    </source>
</evidence>
<feature type="region of interest" description="Disordered" evidence="1">
    <location>
        <begin position="247"/>
        <end position="278"/>
    </location>
</feature>
<feature type="compositionally biased region" description="Basic and acidic residues" evidence="1">
    <location>
        <begin position="251"/>
        <end position="265"/>
    </location>
</feature>
<keyword evidence="3" id="KW-1185">Reference proteome</keyword>
<dbReference type="RefSeq" id="XP_009041220.1">
    <property type="nucleotide sequence ID" value="XM_009042972.1"/>
</dbReference>
<sequence>MVDFCTWSCNGCYMYGGYNDGAAKHSDTDVPGWATVDELNGGIEYAAPTAHSTQLYCVRIKAPWTPEPKEHPLAHVDSEPDSDDLLFCTGKNGKKKMCLPCRNRENQGTILSGEPVAPLECDYQHCCGTPRYAQVLGHRATTQAQKNKEQIRKTQHTREKIAAKKLLGIKTPSPGCFKGSHTYKSSITTHNHENVLWDMFETKVTSGCELHFFPEHTLRHLHFHPHRTRSRVKIVLCESSHYPSCAQSHQKQHEVHQAPDHREHQQSQGSHRKNRMESAAPRNYFEECNATRWSLCSPHAPRYRRSSGPTSSQAAAAREAPCGMASRPARGALPQPAGPRTPRAGRASTAGGSRSPPEVLGQRFHAKRPPSSKPP</sequence>
<name>F0YLE9_AURAN</name>
<feature type="compositionally biased region" description="Basic residues" evidence="1">
    <location>
        <begin position="364"/>
        <end position="375"/>
    </location>
</feature>
<dbReference type="GeneID" id="20226281"/>
<dbReference type="KEGG" id="aaf:AURANDRAFT_67517"/>
<dbReference type="EMBL" id="GL833156">
    <property type="protein sequence ID" value="EGB04095.1"/>
    <property type="molecule type" value="Genomic_DNA"/>
</dbReference>
<protein>
    <submittedName>
        <fullName evidence="2">Uncharacterized protein</fullName>
    </submittedName>
</protein>
<organism evidence="3">
    <name type="scientific">Aureococcus anophagefferens</name>
    <name type="common">Harmful bloom alga</name>
    <dbReference type="NCBI Taxonomy" id="44056"/>
    <lineage>
        <taxon>Eukaryota</taxon>
        <taxon>Sar</taxon>
        <taxon>Stramenopiles</taxon>
        <taxon>Ochrophyta</taxon>
        <taxon>Pelagophyceae</taxon>
        <taxon>Pelagomonadales</taxon>
        <taxon>Pelagomonadaceae</taxon>
        <taxon>Aureococcus</taxon>
    </lineage>
</organism>
<evidence type="ECO:0000313" key="2">
    <source>
        <dbReference type="EMBL" id="EGB04095.1"/>
    </source>
</evidence>
<evidence type="ECO:0000256" key="1">
    <source>
        <dbReference type="SAM" id="MobiDB-lite"/>
    </source>
</evidence>
<dbReference type="AlphaFoldDB" id="F0YLE9"/>